<feature type="transmembrane region" description="Helical" evidence="1">
    <location>
        <begin position="37"/>
        <end position="55"/>
    </location>
</feature>
<dbReference type="GeneID" id="65536089"/>
<keyword evidence="3" id="KW-1185">Reference proteome</keyword>
<dbReference type="STRING" id="1796646.A4V02_04405"/>
<evidence type="ECO:0000313" key="3">
    <source>
        <dbReference type="Proteomes" id="UP000186351"/>
    </source>
</evidence>
<protein>
    <submittedName>
        <fullName evidence="2">Uncharacterized protein</fullName>
    </submittedName>
</protein>
<dbReference type="EMBL" id="CP015402">
    <property type="protein sequence ID" value="ANU63028.1"/>
    <property type="molecule type" value="Genomic_DNA"/>
</dbReference>
<dbReference type="Proteomes" id="UP000186351">
    <property type="component" value="Chromosome"/>
</dbReference>
<gene>
    <name evidence="2" type="ORF">A4V02_04405</name>
</gene>
<evidence type="ECO:0000256" key="1">
    <source>
        <dbReference type="SAM" id="Phobius"/>
    </source>
</evidence>
<name>A0A1B1S8A8_9BACT</name>
<sequence length="123" mass="14262">MGRKSKQEIYFESHKMTIYECLNSYSDSHKYFEEDKMFVALMLSGFSAAMAYRLSYKTSATMQSSAVLASRRVREPQIQKLLDRVIDCADGGLLYISRKGFKGKRRWEAWRGKQVKNIDTSPI</sequence>
<reference evidence="3" key="1">
    <citation type="submission" date="2016-04" db="EMBL/GenBank/DDBJ databases">
        <title>Complete Genome Sequences of Twelve Strains of a Stable Defined Moderately Diverse Mouse Microbiota 2 (sDMDMm2).</title>
        <authorList>
            <person name="Uchimura Y."/>
            <person name="Wyss M."/>
            <person name="Brugiroux S."/>
            <person name="Limenitakis J.P."/>
            <person name="Stecher B."/>
            <person name="McCoy K.D."/>
            <person name="Macpherson A.J."/>
        </authorList>
    </citation>
    <scope>NUCLEOTIDE SEQUENCE [LARGE SCALE GENOMIC DNA]</scope>
    <source>
        <strain evidence="3">YL27</strain>
    </source>
</reference>
<keyword evidence="1" id="KW-0472">Membrane</keyword>
<keyword evidence="1" id="KW-0812">Transmembrane</keyword>
<accession>A0A1Z2XKD4</accession>
<organism evidence="2 3">
    <name type="scientific">Muribaculum intestinale</name>
    <dbReference type="NCBI Taxonomy" id="1796646"/>
    <lineage>
        <taxon>Bacteria</taxon>
        <taxon>Pseudomonadati</taxon>
        <taxon>Bacteroidota</taxon>
        <taxon>Bacteroidia</taxon>
        <taxon>Bacteroidales</taxon>
        <taxon>Muribaculaceae</taxon>
        <taxon>Muribaculum</taxon>
    </lineage>
</organism>
<keyword evidence="1" id="KW-1133">Transmembrane helix</keyword>
<dbReference type="KEGG" id="pary:A4V02_04405"/>
<evidence type="ECO:0000313" key="2">
    <source>
        <dbReference type="EMBL" id="ANU63028.1"/>
    </source>
</evidence>
<proteinExistence type="predicted"/>
<dbReference type="RefSeq" id="WP_068960388.1">
    <property type="nucleotide sequence ID" value="NZ_CAJTAP010000006.1"/>
</dbReference>
<accession>A0A1B1S8A8</accession>
<dbReference type="AlphaFoldDB" id="A0A1B1S8A8"/>